<dbReference type="SUPFAM" id="SSF48013">
    <property type="entry name" value="NusB-like"/>
    <property type="match status" value="1"/>
</dbReference>
<dbReference type="Gene3D" id="3.40.50.150">
    <property type="entry name" value="Vaccinia Virus protein VP39"/>
    <property type="match status" value="1"/>
</dbReference>
<feature type="active site" description="Nucleophile" evidence="5">
    <location>
        <position position="369"/>
    </location>
</feature>
<accession>A0A4P7AJU1</accession>
<evidence type="ECO:0000256" key="1">
    <source>
        <dbReference type="ARBA" id="ARBA00022603"/>
    </source>
</evidence>
<dbReference type="PANTHER" id="PTHR22807">
    <property type="entry name" value="NOP2 YEAST -RELATED NOL1/NOP2/FMU SUN DOMAIN-CONTAINING"/>
    <property type="match status" value="1"/>
</dbReference>
<dbReference type="GO" id="GO:0006355">
    <property type="term" value="P:regulation of DNA-templated transcription"/>
    <property type="evidence" value="ECO:0007669"/>
    <property type="project" value="InterPro"/>
</dbReference>
<keyword evidence="1 5" id="KW-0489">Methyltransferase</keyword>
<dbReference type="Pfam" id="PF01029">
    <property type="entry name" value="NusB"/>
    <property type="match status" value="1"/>
</dbReference>
<name>A0A4P7AJU1_9MOLU</name>
<evidence type="ECO:0000313" key="8">
    <source>
        <dbReference type="Proteomes" id="UP000294309"/>
    </source>
</evidence>
<dbReference type="InterPro" id="IPR049560">
    <property type="entry name" value="MeTrfase_RsmB-F_NOP2_cat"/>
</dbReference>
<dbReference type="Gene3D" id="1.10.940.10">
    <property type="entry name" value="NusB-like"/>
    <property type="match status" value="1"/>
</dbReference>
<keyword evidence="2 5" id="KW-0808">Transferase</keyword>
<dbReference type="SUPFAM" id="SSF53335">
    <property type="entry name" value="S-adenosyl-L-methionine-dependent methyltransferases"/>
    <property type="match status" value="1"/>
</dbReference>
<feature type="binding site" evidence="5">
    <location>
        <position position="274"/>
    </location>
    <ligand>
        <name>S-adenosyl-L-methionine</name>
        <dbReference type="ChEBI" id="CHEBI:59789"/>
    </ligand>
</feature>
<dbReference type="OrthoDB" id="9810297at2"/>
<evidence type="ECO:0000256" key="4">
    <source>
        <dbReference type="ARBA" id="ARBA00022884"/>
    </source>
</evidence>
<dbReference type="GO" id="GO:0008173">
    <property type="term" value="F:RNA methyltransferase activity"/>
    <property type="evidence" value="ECO:0007669"/>
    <property type="project" value="InterPro"/>
</dbReference>
<dbReference type="PROSITE" id="PS51686">
    <property type="entry name" value="SAM_MT_RSMB_NOP"/>
    <property type="match status" value="1"/>
</dbReference>
<feature type="domain" description="SAM-dependent MTase RsmB/NOP-type" evidence="6">
    <location>
        <begin position="152"/>
        <end position="415"/>
    </location>
</feature>
<dbReference type="GO" id="GO:0001510">
    <property type="term" value="P:RNA methylation"/>
    <property type="evidence" value="ECO:0007669"/>
    <property type="project" value="InterPro"/>
</dbReference>
<dbReference type="InterPro" id="IPR035926">
    <property type="entry name" value="NusB-like_sf"/>
</dbReference>
<dbReference type="InterPro" id="IPR001678">
    <property type="entry name" value="MeTrfase_RsmB-F_NOP2_dom"/>
</dbReference>
<dbReference type="Pfam" id="PF01189">
    <property type="entry name" value="Methyltr_RsmB-F"/>
    <property type="match status" value="1"/>
</dbReference>
<dbReference type="CDD" id="cd02440">
    <property type="entry name" value="AdoMet_MTases"/>
    <property type="match status" value="1"/>
</dbReference>
<keyword evidence="8" id="KW-1185">Reference proteome</keyword>
<comment type="similarity">
    <text evidence="5">Belongs to the class I-like SAM-binding methyltransferase superfamily. RsmB/NOP family.</text>
</comment>
<comment type="caution">
    <text evidence="5">Lacks conserved residue(s) required for the propagation of feature annotation.</text>
</comment>
<dbReference type="EMBL" id="CP038013">
    <property type="protein sequence ID" value="QBQ08023.1"/>
    <property type="molecule type" value="Genomic_DNA"/>
</dbReference>
<dbReference type="Proteomes" id="UP000294309">
    <property type="component" value="Chromosome"/>
</dbReference>
<evidence type="ECO:0000313" key="7">
    <source>
        <dbReference type="EMBL" id="QBQ08023.1"/>
    </source>
</evidence>
<keyword evidence="3 5" id="KW-0949">S-adenosyl-L-methionine</keyword>
<dbReference type="InterPro" id="IPR006027">
    <property type="entry name" value="NusB_RsmB_TIM44"/>
</dbReference>
<dbReference type="AlphaFoldDB" id="A0A4P7AJU1"/>
<evidence type="ECO:0000259" key="6">
    <source>
        <dbReference type="PROSITE" id="PS51686"/>
    </source>
</evidence>
<dbReference type="NCBIfam" id="NF011494">
    <property type="entry name" value="PRK14902.1"/>
    <property type="match status" value="1"/>
</dbReference>
<evidence type="ECO:0000256" key="2">
    <source>
        <dbReference type="ARBA" id="ARBA00022679"/>
    </source>
</evidence>
<keyword evidence="4 5" id="KW-0694">RNA-binding</keyword>
<dbReference type="PANTHER" id="PTHR22807:SF53">
    <property type="entry name" value="RIBOSOMAL RNA SMALL SUBUNIT METHYLTRANSFERASE B-RELATED"/>
    <property type="match status" value="1"/>
</dbReference>
<dbReference type="InterPro" id="IPR023267">
    <property type="entry name" value="RCMT"/>
</dbReference>
<dbReference type="KEGG" id="sgq:SGLAD_v1c08240"/>
<sequence length="415" mass="48470">MNSREQALNILYKVIKEQKHANKMLNELSKSKAMSSSDIAFIYKLVYGTIQYKIYLEYVVNKIINPLKTDYKIQVLLWMNLYQIKFLKTSIYSVTNEAVELTKKINSNLSGLVNVVSKKLQDTKLWEVNIKNKQNITPLEMGFPFWLYKQIQKDYSTEVANKIVNISNEQCNFSFRVNLKLITQKEFEKKYMQEWDLQKSNIVNNGYLTNKNIIKTKEFEQGLIFIQDETSILAVELLEVKKNSKVLDMCCAPGGKLTYIATFINKNNLVDGYEINKSKEKIINQNLKRLQISNVNLNFTSALNINKTYNRILLDAPCSGFGVFKRKPEIKLKKYSDQEMQELYDLQYDLLKKAVESLDKKGILVYSTCTINKKENQNQIEKLLRSYPDINLEYQQQFFGFEGNNNGFYIAKLKK</sequence>
<dbReference type="RefSeq" id="WP_134297930.1">
    <property type="nucleotide sequence ID" value="NZ_CP038013.1"/>
</dbReference>
<organism evidence="7 8">
    <name type="scientific">Spiroplasma gladiatoris</name>
    <dbReference type="NCBI Taxonomy" id="2143"/>
    <lineage>
        <taxon>Bacteria</taxon>
        <taxon>Bacillati</taxon>
        <taxon>Mycoplasmatota</taxon>
        <taxon>Mollicutes</taxon>
        <taxon>Entomoplasmatales</taxon>
        <taxon>Spiroplasmataceae</taxon>
        <taxon>Spiroplasma</taxon>
    </lineage>
</organism>
<evidence type="ECO:0000256" key="3">
    <source>
        <dbReference type="ARBA" id="ARBA00022691"/>
    </source>
</evidence>
<reference evidence="7 8" key="1">
    <citation type="submission" date="2019-03" db="EMBL/GenBank/DDBJ databases">
        <title>Complete genome sequence of Spiroplasma gladiatoris TG-1 (DSM 22552).</title>
        <authorList>
            <person name="Lin Y.-C."/>
            <person name="Chou L."/>
            <person name="Kuo C.-H."/>
        </authorList>
    </citation>
    <scope>NUCLEOTIDE SEQUENCE [LARGE SCALE GENOMIC DNA]</scope>
    <source>
        <strain evidence="7 8">TG-1</strain>
    </source>
</reference>
<evidence type="ECO:0000256" key="5">
    <source>
        <dbReference type="PROSITE-ProRule" id="PRU01023"/>
    </source>
</evidence>
<feature type="binding site" evidence="5">
    <location>
        <begin position="250"/>
        <end position="256"/>
    </location>
    <ligand>
        <name>S-adenosyl-L-methionine</name>
        <dbReference type="ChEBI" id="CHEBI:59789"/>
    </ligand>
</feature>
<dbReference type="InterPro" id="IPR029063">
    <property type="entry name" value="SAM-dependent_MTases_sf"/>
</dbReference>
<feature type="binding site" evidence="5">
    <location>
        <position position="315"/>
    </location>
    <ligand>
        <name>S-adenosyl-L-methionine</name>
        <dbReference type="ChEBI" id="CHEBI:59789"/>
    </ligand>
</feature>
<dbReference type="GO" id="GO:0003723">
    <property type="term" value="F:RNA binding"/>
    <property type="evidence" value="ECO:0007669"/>
    <property type="project" value="UniProtKB-UniRule"/>
</dbReference>
<dbReference type="Gene3D" id="3.30.70.1170">
    <property type="entry name" value="Sun protein, domain 3"/>
    <property type="match status" value="1"/>
</dbReference>
<proteinExistence type="inferred from homology"/>
<dbReference type="PRINTS" id="PR02008">
    <property type="entry name" value="RCMTFAMILY"/>
</dbReference>
<protein>
    <submittedName>
        <fullName evidence="7">16S rRNA (Cytosine967-C5)-methyltransferase</fullName>
    </submittedName>
</protein>
<gene>
    <name evidence="7" type="primary">rsmB</name>
    <name evidence="7" type="ORF">SGLAD_v1c08240</name>
</gene>